<organism evidence="1">
    <name type="scientific">marine sediment metagenome</name>
    <dbReference type="NCBI Taxonomy" id="412755"/>
    <lineage>
        <taxon>unclassified sequences</taxon>
        <taxon>metagenomes</taxon>
        <taxon>ecological metagenomes</taxon>
    </lineage>
</organism>
<accession>A0A0F9WWG2</accession>
<proteinExistence type="predicted"/>
<sequence length="156" mass="17986">MKDIESREGRIKSIKKERDPSNLKELINFVAEEKGIDNPKMLNKVKMDCAFNGESWRCGGRFNEYDIDNIDHINILDKTGKCNLFVGKEPITFGKAINTGGKDAYISFKTKRRNDPDYHCIIGNKYNSKKKVLICGTIEDFIYYFAPAYRITLDKD</sequence>
<protein>
    <submittedName>
        <fullName evidence="1">Uncharacterized protein</fullName>
    </submittedName>
</protein>
<comment type="caution">
    <text evidence="1">The sequence shown here is derived from an EMBL/GenBank/DDBJ whole genome shotgun (WGS) entry which is preliminary data.</text>
</comment>
<name>A0A0F9WWG2_9ZZZZ</name>
<dbReference type="AlphaFoldDB" id="A0A0F9WWG2"/>
<gene>
    <name evidence="1" type="ORF">LCGC14_0223340</name>
</gene>
<reference evidence="1" key="1">
    <citation type="journal article" date="2015" name="Nature">
        <title>Complex archaea that bridge the gap between prokaryotes and eukaryotes.</title>
        <authorList>
            <person name="Spang A."/>
            <person name="Saw J.H."/>
            <person name="Jorgensen S.L."/>
            <person name="Zaremba-Niedzwiedzka K."/>
            <person name="Martijn J."/>
            <person name="Lind A.E."/>
            <person name="van Eijk R."/>
            <person name="Schleper C."/>
            <person name="Guy L."/>
            <person name="Ettema T.J."/>
        </authorList>
    </citation>
    <scope>NUCLEOTIDE SEQUENCE</scope>
</reference>
<dbReference type="EMBL" id="LAZR01000107">
    <property type="protein sequence ID" value="KKN90751.1"/>
    <property type="molecule type" value="Genomic_DNA"/>
</dbReference>
<evidence type="ECO:0000313" key="1">
    <source>
        <dbReference type="EMBL" id="KKN90751.1"/>
    </source>
</evidence>